<evidence type="ECO:0000256" key="2">
    <source>
        <dbReference type="ARBA" id="ARBA00022801"/>
    </source>
</evidence>
<dbReference type="GO" id="GO:0005524">
    <property type="term" value="F:ATP binding"/>
    <property type="evidence" value="ECO:0007669"/>
    <property type="project" value="UniProtKB-UniRule"/>
</dbReference>
<comment type="domain">
    <text evidence="7">The Q motif is unique to and characteristic of the DEAD box family of RNA helicases and controls ATP binding and hydrolysis.</text>
</comment>
<dbReference type="GO" id="GO:0016787">
    <property type="term" value="F:hydrolase activity"/>
    <property type="evidence" value="ECO:0007669"/>
    <property type="project" value="UniProtKB-KW"/>
</dbReference>
<evidence type="ECO:0000259" key="9">
    <source>
        <dbReference type="PROSITE" id="PS51192"/>
    </source>
</evidence>
<evidence type="ECO:0000256" key="7">
    <source>
        <dbReference type="RuleBase" id="RU365068"/>
    </source>
</evidence>
<keyword evidence="1 6" id="KW-0547">Nucleotide-binding</keyword>
<proteinExistence type="inferred from homology"/>
<dbReference type="EMBL" id="GIBP01001658">
    <property type="protein sequence ID" value="NDV30627.1"/>
    <property type="molecule type" value="Transcribed_RNA"/>
</dbReference>
<feature type="domain" description="Helicase ATP-binding" evidence="9">
    <location>
        <begin position="14"/>
        <end position="200"/>
    </location>
</feature>
<keyword evidence="2 6" id="KW-0378">Hydrolase</keyword>
<dbReference type="Pfam" id="PF00271">
    <property type="entry name" value="Helicase_C"/>
    <property type="match status" value="1"/>
</dbReference>
<evidence type="ECO:0000256" key="3">
    <source>
        <dbReference type="ARBA" id="ARBA00022806"/>
    </source>
</evidence>
<dbReference type="EC" id="3.6.4.13" evidence="7"/>
<comment type="function">
    <text evidence="7">RNA helicase.</text>
</comment>
<sequence length="526" mass="59805">MSHTKPTSIQSSAIPAIMNNSNVLVKAETGSGKTLTYLIPIVSRLLDLDTVDRTQGSYALVIAPTRELVLQIYEVLSQLVKAFPWIVVGHIIGGEKKKSEKSRIRKGITILIATPGRLLDHLQNTNAFKLNFLKWLVFDEADRLLDMGFEREVTQIMKLLNEKALNEQNPIPRQNLLLSATLSKALSNLASVNLEKPVFIGLDSAVEEKEDNERNYNTHKIPDTLNQFFITTPMKKKLILLATFLRWKVKEEKDCKIIVFFSNCDSVEYFFTLFSAIQTPTLPPHMVKKGQEEYESLVPTQLFKLHGNMAQNTRTPTFHTFRNSNSAVLFCTDVAARGLDLPHVNWIVQYDPPSDPRAYIHRVGRTARIGQSGNAVVFITPQEKSYIQVLNSKNMFLEEMPFESVVAHLKTNFEKNLQNDPEVEMGALQFRFQFAVQKTDKDVDFQAMAVLAFQSFVRSYATHTKSTRHIFDMKNLHLGHLAKAFALQDPPSSFLHVNREPKKKKDNKRKMVTTFSQSSEFSDGLN</sequence>
<keyword evidence="3 6" id="KW-0347">Helicase</keyword>
<dbReference type="InterPro" id="IPR011545">
    <property type="entry name" value="DEAD/DEAH_box_helicase_dom"/>
</dbReference>
<dbReference type="SMART" id="SM01178">
    <property type="entry name" value="DUF4217"/>
    <property type="match status" value="1"/>
</dbReference>
<dbReference type="Gene3D" id="3.40.50.300">
    <property type="entry name" value="P-loop containing nucleotide triphosphate hydrolases"/>
    <property type="match status" value="2"/>
</dbReference>
<evidence type="ECO:0000259" key="10">
    <source>
        <dbReference type="PROSITE" id="PS51194"/>
    </source>
</evidence>
<keyword evidence="4 6" id="KW-0067">ATP-binding</keyword>
<evidence type="ECO:0000256" key="1">
    <source>
        <dbReference type="ARBA" id="ARBA00022741"/>
    </source>
</evidence>
<comment type="similarity">
    <text evidence="6">Belongs to the DEAD box helicase family.</text>
</comment>
<reference evidence="11" key="1">
    <citation type="journal article" date="2020" name="J. Eukaryot. Microbiol.">
        <title>De novo Sequencing, Assembly and Annotation of the Transcriptome for the Free-Living Testate Amoeba Arcella intermedia.</title>
        <authorList>
            <person name="Ribeiro G.M."/>
            <person name="Porfirio-Sousa A.L."/>
            <person name="Maurer-Alcala X.X."/>
            <person name="Katz L.A."/>
            <person name="Lahr D.J.G."/>
        </authorList>
    </citation>
    <scope>NUCLEOTIDE SEQUENCE</scope>
</reference>
<dbReference type="AlphaFoldDB" id="A0A6B2L144"/>
<evidence type="ECO:0000256" key="6">
    <source>
        <dbReference type="RuleBase" id="RU000492"/>
    </source>
</evidence>
<dbReference type="InterPro" id="IPR001650">
    <property type="entry name" value="Helicase_C-like"/>
</dbReference>
<accession>A0A6B2L144</accession>
<feature type="region of interest" description="Disordered" evidence="8">
    <location>
        <begin position="496"/>
        <end position="526"/>
    </location>
</feature>
<dbReference type="GO" id="GO:0003723">
    <property type="term" value="F:RNA binding"/>
    <property type="evidence" value="ECO:0007669"/>
    <property type="project" value="UniProtKB-UniRule"/>
</dbReference>
<evidence type="ECO:0000313" key="11">
    <source>
        <dbReference type="EMBL" id="NDV30627.1"/>
    </source>
</evidence>
<feature type="domain" description="Helicase C-terminal" evidence="10">
    <location>
        <begin position="241"/>
        <end position="413"/>
    </location>
</feature>
<dbReference type="InterPro" id="IPR027417">
    <property type="entry name" value="P-loop_NTPase"/>
</dbReference>
<feature type="compositionally biased region" description="Basic residues" evidence="8">
    <location>
        <begin position="501"/>
        <end position="511"/>
    </location>
</feature>
<dbReference type="Pfam" id="PF00270">
    <property type="entry name" value="DEAD"/>
    <property type="match status" value="1"/>
</dbReference>
<keyword evidence="5 7" id="KW-0694">RNA-binding</keyword>
<organism evidence="11">
    <name type="scientific">Arcella intermedia</name>
    <dbReference type="NCBI Taxonomy" id="1963864"/>
    <lineage>
        <taxon>Eukaryota</taxon>
        <taxon>Amoebozoa</taxon>
        <taxon>Tubulinea</taxon>
        <taxon>Elardia</taxon>
        <taxon>Arcellinida</taxon>
        <taxon>Sphaerothecina</taxon>
        <taxon>Arcellidae</taxon>
        <taxon>Arcella</taxon>
    </lineage>
</organism>
<dbReference type="CDD" id="cd18787">
    <property type="entry name" value="SF2_C_DEAD"/>
    <property type="match status" value="1"/>
</dbReference>
<dbReference type="InterPro" id="IPR014001">
    <property type="entry name" value="Helicase_ATP-bd"/>
</dbReference>
<dbReference type="SUPFAM" id="SSF52540">
    <property type="entry name" value="P-loop containing nucleoside triphosphate hydrolases"/>
    <property type="match status" value="1"/>
</dbReference>
<dbReference type="CDD" id="cd17949">
    <property type="entry name" value="DEADc_DDX31"/>
    <property type="match status" value="1"/>
</dbReference>
<evidence type="ECO:0000256" key="5">
    <source>
        <dbReference type="ARBA" id="ARBA00022884"/>
    </source>
</evidence>
<dbReference type="PROSITE" id="PS00039">
    <property type="entry name" value="DEAD_ATP_HELICASE"/>
    <property type="match status" value="1"/>
</dbReference>
<evidence type="ECO:0000256" key="8">
    <source>
        <dbReference type="SAM" id="MobiDB-lite"/>
    </source>
</evidence>
<dbReference type="SMART" id="SM00487">
    <property type="entry name" value="DEXDc"/>
    <property type="match status" value="1"/>
</dbReference>
<dbReference type="PROSITE" id="PS51194">
    <property type="entry name" value="HELICASE_CTER"/>
    <property type="match status" value="1"/>
</dbReference>
<dbReference type="GO" id="GO:0003724">
    <property type="term" value="F:RNA helicase activity"/>
    <property type="evidence" value="ECO:0007669"/>
    <property type="project" value="UniProtKB-EC"/>
</dbReference>
<dbReference type="Pfam" id="PF13959">
    <property type="entry name" value="CTE_SPB4"/>
    <property type="match status" value="1"/>
</dbReference>
<dbReference type="PANTHER" id="PTHR24031">
    <property type="entry name" value="RNA HELICASE"/>
    <property type="match status" value="1"/>
</dbReference>
<dbReference type="InterPro" id="IPR000629">
    <property type="entry name" value="RNA-helicase_DEAD-box_CS"/>
</dbReference>
<dbReference type="PROSITE" id="PS51192">
    <property type="entry name" value="HELICASE_ATP_BIND_1"/>
    <property type="match status" value="1"/>
</dbReference>
<name>A0A6B2L144_9EUKA</name>
<feature type="compositionally biased region" description="Polar residues" evidence="8">
    <location>
        <begin position="513"/>
        <end position="526"/>
    </location>
</feature>
<protein>
    <recommendedName>
        <fullName evidence="7">ATP-dependent RNA helicase</fullName>
        <ecNumber evidence="7">3.6.4.13</ecNumber>
    </recommendedName>
</protein>
<dbReference type="InterPro" id="IPR025313">
    <property type="entry name" value="SPB4-like_CTE"/>
</dbReference>
<comment type="catalytic activity">
    <reaction evidence="7">
        <text>ATP + H2O = ADP + phosphate + H(+)</text>
        <dbReference type="Rhea" id="RHEA:13065"/>
        <dbReference type="ChEBI" id="CHEBI:15377"/>
        <dbReference type="ChEBI" id="CHEBI:15378"/>
        <dbReference type="ChEBI" id="CHEBI:30616"/>
        <dbReference type="ChEBI" id="CHEBI:43474"/>
        <dbReference type="ChEBI" id="CHEBI:456216"/>
        <dbReference type="EC" id="3.6.4.13"/>
    </reaction>
</comment>
<dbReference type="SMART" id="SM00490">
    <property type="entry name" value="HELICc"/>
    <property type="match status" value="1"/>
</dbReference>
<evidence type="ECO:0000256" key="4">
    <source>
        <dbReference type="ARBA" id="ARBA00022840"/>
    </source>
</evidence>